<feature type="compositionally biased region" description="Basic and acidic residues" evidence="1">
    <location>
        <begin position="75"/>
        <end position="94"/>
    </location>
</feature>
<dbReference type="AlphaFoldDB" id="A0ABD2W1I0"/>
<organism evidence="2 3">
    <name type="scientific">Trichogramma kaykai</name>
    <dbReference type="NCBI Taxonomy" id="54128"/>
    <lineage>
        <taxon>Eukaryota</taxon>
        <taxon>Metazoa</taxon>
        <taxon>Ecdysozoa</taxon>
        <taxon>Arthropoda</taxon>
        <taxon>Hexapoda</taxon>
        <taxon>Insecta</taxon>
        <taxon>Pterygota</taxon>
        <taxon>Neoptera</taxon>
        <taxon>Endopterygota</taxon>
        <taxon>Hymenoptera</taxon>
        <taxon>Apocrita</taxon>
        <taxon>Proctotrupomorpha</taxon>
        <taxon>Chalcidoidea</taxon>
        <taxon>Trichogrammatidae</taxon>
        <taxon>Trichogramma</taxon>
    </lineage>
</organism>
<evidence type="ECO:0000313" key="2">
    <source>
        <dbReference type="EMBL" id="KAL3386939.1"/>
    </source>
</evidence>
<sequence length="146" mass="16828">MPKRGSESRLELEQLKRRRMELEEKIREQENLTNRSDSSSEDDDSSDREDDRSENSSESSDHDDFVIVPNADTGQMKEKEEKKENVKDKLESTEKPLMSELKAALGDDPTETKAVKAAIHSDLIKNLRFYTRKGLPEKEKDELTSK</sequence>
<feature type="compositionally biased region" description="Basic and acidic residues" evidence="1">
    <location>
        <begin position="49"/>
        <end position="65"/>
    </location>
</feature>
<proteinExistence type="predicted"/>
<feature type="compositionally biased region" description="Basic and acidic residues" evidence="1">
    <location>
        <begin position="21"/>
        <end position="30"/>
    </location>
</feature>
<feature type="compositionally biased region" description="Acidic residues" evidence="1">
    <location>
        <begin position="39"/>
        <end position="48"/>
    </location>
</feature>
<protein>
    <submittedName>
        <fullName evidence="2">Uncharacterized protein</fullName>
    </submittedName>
</protein>
<evidence type="ECO:0000256" key="1">
    <source>
        <dbReference type="SAM" id="MobiDB-lite"/>
    </source>
</evidence>
<gene>
    <name evidence="2" type="ORF">TKK_017710</name>
</gene>
<feature type="region of interest" description="Disordered" evidence="1">
    <location>
        <begin position="21"/>
        <end position="97"/>
    </location>
</feature>
<evidence type="ECO:0000313" key="3">
    <source>
        <dbReference type="Proteomes" id="UP001627154"/>
    </source>
</evidence>
<accession>A0ABD2W1I0</accession>
<name>A0ABD2W1I0_9HYME</name>
<keyword evidence="3" id="KW-1185">Reference proteome</keyword>
<reference evidence="2 3" key="1">
    <citation type="journal article" date="2024" name="bioRxiv">
        <title>A reference genome for Trichogramma kaykai: A tiny desert-dwelling parasitoid wasp with competing sex-ratio distorters.</title>
        <authorList>
            <person name="Culotta J."/>
            <person name="Lindsey A.R."/>
        </authorList>
    </citation>
    <scope>NUCLEOTIDE SEQUENCE [LARGE SCALE GENOMIC DNA]</scope>
    <source>
        <strain evidence="2 3">KSX58</strain>
    </source>
</reference>
<comment type="caution">
    <text evidence="2">The sequence shown here is derived from an EMBL/GenBank/DDBJ whole genome shotgun (WGS) entry which is preliminary data.</text>
</comment>
<dbReference type="EMBL" id="JBJJXI010000142">
    <property type="protein sequence ID" value="KAL3386939.1"/>
    <property type="molecule type" value="Genomic_DNA"/>
</dbReference>
<dbReference type="Proteomes" id="UP001627154">
    <property type="component" value="Unassembled WGS sequence"/>
</dbReference>